<evidence type="ECO:0000313" key="1">
    <source>
        <dbReference type="EMBL" id="GME86874.1"/>
    </source>
</evidence>
<sequence>MFVSDETAKREKNILTEFLFLVPTFDGNNNTDEDDTNDLLVYSHDITQKQMSDSPTTSNRSTIATPEHSLPDSMNYKNLSHSSNMSIDNNRLSVYDSKSIGENLDEKSELQDSISHRGLEIFNQDENKVDRDNSDYWPDFSTFSLKSVTNGDIDGGFFASNSANLYNDEFSNLSYSMELDKSDNTNNSKLETDSEISVLPTVTTIGMVEDPLHFLKARQSVLFNQLDQFAKAHRECLETGNGKVKKRRSKIVNTMSKLHQVHQSMEELYTSERKKRIRVLKIFNHWEEKKANALNAINYTCSEDTLEGSRYHQLSRESNNINNEIASLEERLSQLRRKQKAVNMELLEAQSYLEGKISPLNQSLETIENDEKAAIIKLNDHHQLTSNMYNFVNDGIDQNDEFSFKYSGTLLERFKNLNTDVKSLLGMSQNEEDKKSTISLIKRQESKINMSPLIESLNRQVSCLNDLIENESLLEKDYSQNVVIIEDCFHCVESAEEELVVVASSPNTSDLLQMLGSLLKRSLNTLNQRFDTISSLKNHDKSIGMYSKTIIATEINTLHKAIYMVCGDVVPDIQIDLVSTTAPLFSSSSARRMTNSSISSSTSFTQNPTGTSITASAPTPPVISMVTFGNSDSTKDEDESKKIPESSNKKYAIATKAIITAKGDKKD</sequence>
<gene>
    <name evidence="1" type="ORF">Cboi01_000006000</name>
</gene>
<dbReference type="Proteomes" id="UP001165101">
    <property type="component" value="Unassembled WGS sequence"/>
</dbReference>
<protein>
    <submittedName>
        <fullName evidence="1">Unnamed protein product</fullName>
    </submittedName>
</protein>
<name>A0ACB5TEK3_CANBO</name>
<dbReference type="EMBL" id="BSXV01000013">
    <property type="protein sequence ID" value="GME86874.1"/>
    <property type="molecule type" value="Genomic_DNA"/>
</dbReference>
<organism evidence="1 2">
    <name type="scientific">Candida boidinii</name>
    <name type="common">Yeast</name>
    <dbReference type="NCBI Taxonomy" id="5477"/>
    <lineage>
        <taxon>Eukaryota</taxon>
        <taxon>Fungi</taxon>
        <taxon>Dikarya</taxon>
        <taxon>Ascomycota</taxon>
        <taxon>Saccharomycotina</taxon>
        <taxon>Pichiomycetes</taxon>
        <taxon>Pichiales</taxon>
        <taxon>Pichiaceae</taxon>
        <taxon>Ogataea</taxon>
        <taxon>Ogataea/Candida clade</taxon>
    </lineage>
</organism>
<evidence type="ECO:0000313" key="2">
    <source>
        <dbReference type="Proteomes" id="UP001165101"/>
    </source>
</evidence>
<accession>A0ACB5TEK3</accession>
<keyword evidence="2" id="KW-1185">Reference proteome</keyword>
<proteinExistence type="predicted"/>
<reference evidence="1" key="1">
    <citation type="submission" date="2023-04" db="EMBL/GenBank/DDBJ databases">
        <title>Candida boidinii NBRC 1967.</title>
        <authorList>
            <person name="Ichikawa N."/>
            <person name="Sato H."/>
            <person name="Tonouchi N."/>
        </authorList>
    </citation>
    <scope>NUCLEOTIDE SEQUENCE</scope>
    <source>
        <strain evidence="1">NBRC 1967</strain>
    </source>
</reference>
<comment type="caution">
    <text evidence="1">The sequence shown here is derived from an EMBL/GenBank/DDBJ whole genome shotgun (WGS) entry which is preliminary data.</text>
</comment>